<keyword evidence="15" id="KW-0963">Cytoplasm</keyword>
<dbReference type="InterPro" id="IPR036390">
    <property type="entry name" value="WH_DNA-bd_sf"/>
</dbReference>
<keyword evidence="18" id="KW-1185">Reference proteome</keyword>
<evidence type="ECO:0000256" key="6">
    <source>
        <dbReference type="ARBA" id="ARBA00022741"/>
    </source>
</evidence>
<evidence type="ECO:0000256" key="12">
    <source>
        <dbReference type="ARBA" id="ARBA00023125"/>
    </source>
</evidence>
<gene>
    <name evidence="15" type="primary">rbsK</name>
    <name evidence="17" type="ORF">DJ535_08260</name>
</gene>
<comment type="catalytic activity">
    <reaction evidence="15">
        <text>D-ribose + ATP = D-ribose 5-phosphate + ADP + H(+)</text>
        <dbReference type="Rhea" id="RHEA:13697"/>
        <dbReference type="ChEBI" id="CHEBI:15378"/>
        <dbReference type="ChEBI" id="CHEBI:30616"/>
        <dbReference type="ChEBI" id="CHEBI:47013"/>
        <dbReference type="ChEBI" id="CHEBI:78346"/>
        <dbReference type="ChEBI" id="CHEBI:456216"/>
        <dbReference type="EC" id="2.7.1.15"/>
    </reaction>
</comment>
<feature type="binding site" evidence="15">
    <location>
        <position position="351"/>
    </location>
    <ligand>
        <name>substrate</name>
    </ligand>
</feature>
<keyword evidence="14 15" id="KW-0119">Carbohydrate metabolism</keyword>
<keyword evidence="6 15" id="KW-0547">Nucleotide-binding</keyword>
<feature type="binding site" evidence="15">
    <location>
        <begin position="109"/>
        <end position="111"/>
    </location>
    <ligand>
        <name>substrate</name>
    </ligand>
</feature>
<evidence type="ECO:0000313" key="18">
    <source>
        <dbReference type="Proteomes" id="UP000306790"/>
    </source>
</evidence>
<comment type="activity regulation">
    <text evidence="15">Activated by a monovalent cation that binds near, but not in, the active site. The most likely occupant of the site in vivo is potassium. Ion binding induces a conformational change that may alter substrate affinity.</text>
</comment>
<comment type="cofactor">
    <cofactor evidence="15">
        <name>Mg(2+)</name>
        <dbReference type="ChEBI" id="CHEBI:18420"/>
    </cofactor>
    <text evidence="15">Requires a divalent cation, most likely magnesium in vivo, as an electrophilic catalyst to aid phosphoryl group transfer. It is the chelate of the metal and the nucleotide that is the actual substrate.</text>
</comment>
<keyword evidence="4 15" id="KW-0808">Transferase</keyword>
<dbReference type="InterPro" id="IPR002139">
    <property type="entry name" value="Ribo/fructo_kinase"/>
</dbReference>
<protein>
    <recommendedName>
        <fullName evidence="3 15">Ribokinase</fullName>
        <shortName evidence="15">RK</shortName>
        <ecNumber evidence="2 15">2.7.1.15</ecNumber>
    </recommendedName>
</protein>
<feature type="binding site" evidence="15">
    <location>
        <position position="239"/>
    </location>
    <ligand>
        <name>substrate</name>
    </ligand>
</feature>
<evidence type="ECO:0000256" key="15">
    <source>
        <dbReference type="HAMAP-Rule" id="MF_01987"/>
    </source>
</evidence>
<dbReference type="InterPro" id="IPR001034">
    <property type="entry name" value="DeoR_HTH"/>
</dbReference>
<dbReference type="RefSeq" id="WP_045445849.1">
    <property type="nucleotide sequence ID" value="NZ_QFVP01000004.1"/>
</dbReference>
<comment type="similarity">
    <text evidence="1">Belongs to the carbohydrate kinase pfkB family.</text>
</comment>
<dbReference type="Pfam" id="PF00294">
    <property type="entry name" value="PfkB"/>
    <property type="match status" value="1"/>
</dbReference>
<dbReference type="PRINTS" id="PR00037">
    <property type="entry name" value="HTHLACR"/>
</dbReference>
<dbReference type="InterPro" id="IPR002173">
    <property type="entry name" value="Carboh/pur_kinase_PfkB_CS"/>
</dbReference>
<dbReference type="InterPro" id="IPR036388">
    <property type="entry name" value="WH-like_DNA-bd_sf"/>
</dbReference>
<evidence type="ECO:0000256" key="5">
    <source>
        <dbReference type="ARBA" id="ARBA00022723"/>
    </source>
</evidence>
<evidence type="ECO:0000256" key="7">
    <source>
        <dbReference type="ARBA" id="ARBA00022777"/>
    </source>
</evidence>
<keyword evidence="10 15" id="KW-0630">Potassium</keyword>
<dbReference type="PROSITE" id="PS51000">
    <property type="entry name" value="HTH_DEOR_2"/>
    <property type="match status" value="1"/>
</dbReference>
<dbReference type="SMART" id="SM00420">
    <property type="entry name" value="HTH_DEOR"/>
    <property type="match status" value="1"/>
</dbReference>
<comment type="caution">
    <text evidence="17">The sequence shown here is derived from an EMBL/GenBank/DDBJ whole genome shotgun (WGS) entry which is preliminary data.</text>
</comment>
<dbReference type="PANTHER" id="PTHR10584:SF166">
    <property type="entry name" value="RIBOKINASE"/>
    <property type="match status" value="1"/>
</dbReference>
<reference evidence="17 18" key="1">
    <citation type="submission" date="2018-05" db="EMBL/GenBank/DDBJ databases">
        <title>Isolation and genomic analyses of lactose-positive bacteria from faecal samples of preterm neonates.</title>
        <authorList>
            <person name="Chen Y."/>
            <person name="Brook T.C."/>
            <person name="O'Neill I."/>
            <person name="Soe C.Z."/>
            <person name="Hall L.J."/>
            <person name="Hoyles L."/>
        </authorList>
    </citation>
    <scope>NUCLEOTIDE SEQUENCE [LARGE SCALE GENOMIC DNA]</scope>
    <source>
        <strain evidence="17 18">P080C CL</strain>
    </source>
</reference>
<evidence type="ECO:0000256" key="14">
    <source>
        <dbReference type="ARBA" id="ARBA00023277"/>
    </source>
</evidence>
<feature type="domain" description="HTH deoR-type" evidence="16">
    <location>
        <begin position="3"/>
        <end position="58"/>
    </location>
</feature>
<accession>A0ABY2PVM4</accession>
<evidence type="ECO:0000313" key="17">
    <source>
        <dbReference type="EMBL" id="THE39463.1"/>
    </source>
</evidence>
<dbReference type="PROSITE" id="PS00894">
    <property type="entry name" value="HTH_DEOR_1"/>
    <property type="match status" value="1"/>
</dbReference>
<dbReference type="EMBL" id="QFVP01000004">
    <property type="protein sequence ID" value="THE39463.1"/>
    <property type="molecule type" value="Genomic_DNA"/>
</dbReference>
<keyword evidence="9 15" id="KW-0460">Magnesium</keyword>
<feature type="binding site" evidence="15">
    <location>
        <begin position="319"/>
        <end position="324"/>
    </location>
    <ligand>
        <name>ATP</name>
        <dbReference type="ChEBI" id="CHEBI:30616"/>
    </ligand>
</feature>
<feature type="active site" description="Proton acceptor" evidence="15">
    <location>
        <position position="351"/>
    </location>
</feature>
<dbReference type="InterPro" id="IPR029056">
    <property type="entry name" value="Ribokinase-like"/>
</dbReference>
<dbReference type="Pfam" id="PF08220">
    <property type="entry name" value="HTH_DeoR"/>
    <property type="match status" value="1"/>
</dbReference>
<evidence type="ECO:0000256" key="2">
    <source>
        <dbReference type="ARBA" id="ARBA00012035"/>
    </source>
</evidence>
<feature type="binding site" evidence="15">
    <location>
        <position position="283"/>
    </location>
    <ligand>
        <name>ATP</name>
        <dbReference type="ChEBI" id="CHEBI:30616"/>
    </ligand>
</feature>
<dbReference type="HAMAP" id="MF_01987">
    <property type="entry name" value="Ribokinase"/>
    <property type="match status" value="1"/>
</dbReference>
<proteinExistence type="inferred from homology"/>
<dbReference type="Gene3D" id="3.40.1190.20">
    <property type="match status" value="1"/>
</dbReference>
<dbReference type="PRINTS" id="PR00990">
    <property type="entry name" value="RIBOKINASE"/>
</dbReference>
<dbReference type="SUPFAM" id="SSF46785">
    <property type="entry name" value="Winged helix' DNA-binding domain"/>
    <property type="match status" value="1"/>
</dbReference>
<dbReference type="InterPro" id="IPR011611">
    <property type="entry name" value="PfkB_dom"/>
</dbReference>
<evidence type="ECO:0000256" key="9">
    <source>
        <dbReference type="ARBA" id="ARBA00022842"/>
    </source>
</evidence>
<feature type="binding site" evidence="15">
    <location>
        <position position="386"/>
    </location>
    <ligand>
        <name>K(+)</name>
        <dbReference type="ChEBI" id="CHEBI:29103"/>
    </ligand>
</feature>
<evidence type="ECO:0000256" key="8">
    <source>
        <dbReference type="ARBA" id="ARBA00022840"/>
    </source>
</evidence>
<dbReference type="Gene3D" id="1.10.10.10">
    <property type="entry name" value="Winged helix-like DNA-binding domain superfamily/Winged helix DNA-binding domain"/>
    <property type="match status" value="1"/>
</dbReference>
<dbReference type="PROSITE" id="PS00584">
    <property type="entry name" value="PFKB_KINASES_2"/>
    <property type="match status" value="1"/>
</dbReference>
<dbReference type="SUPFAM" id="SSF53613">
    <property type="entry name" value="Ribokinase-like"/>
    <property type="match status" value="1"/>
</dbReference>
<evidence type="ECO:0000256" key="11">
    <source>
        <dbReference type="ARBA" id="ARBA00023015"/>
    </source>
</evidence>
<keyword evidence="7 15" id="KW-0418">Kinase</keyword>
<keyword evidence="8 15" id="KW-0067">ATP-binding</keyword>
<feature type="binding site" evidence="15">
    <location>
        <position position="384"/>
    </location>
    <ligand>
        <name>K(+)</name>
        <dbReference type="ChEBI" id="CHEBI:29103"/>
    </ligand>
</feature>
<feature type="binding site" evidence="15">
    <location>
        <position position="347"/>
    </location>
    <ligand>
        <name>K(+)</name>
        <dbReference type="ChEBI" id="CHEBI:29103"/>
    </ligand>
</feature>
<comment type="subunit">
    <text evidence="15">Homodimer.</text>
</comment>
<sequence>MKKQERQKAIRVKLVTDKKVYVSELAKELSVTTRTIRNDLNELSQNTLFSLFHGGAQLNNTPDESLFEQSFTNTILNGFKSHKEITTISTRTKQNNYIDESIYILGSFNIDIVSETSTFPQIGQTIRASATHFYAGGKGTNQAVAAAKINNNVHLTVKLGTDEFSKKAKRYLTNTEISSFSFFENEMSSTGIAMVWVSGATGDNMISIDLGANETFTQEDILLDIDTIRNCKVFLTQLENNFPITRFAVMQAKLGKSLVVLNPAPYVSEIKEILHLIDIITPNKIEAEALSGINIVDIYSAKNAAKSIHIQGAKCVIITLGSDGCLIFDGKTYTHIPAYKSAVVDTSGAGDAFTGALAACIANGKGLINAAQYASAFASLKVERKGASNMPSNSLVYHRMQ</sequence>
<dbReference type="CDD" id="cd01174">
    <property type="entry name" value="ribokinase"/>
    <property type="match status" value="1"/>
</dbReference>
<dbReference type="PANTHER" id="PTHR10584">
    <property type="entry name" value="SUGAR KINASE"/>
    <property type="match status" value="1"/>
</dbReference>
<evidence type="ECO:0000259" key="16">
    <source>
        <dbReference type="PROSITE" id="PS51000"/>
    </source>
</evidence>
<dbReference type="InterPro" id="IPR018356">
    <property type="entry name" value="Tscrpt_reg_HTH_DeoR_CS"/>
</dbReference>
<keyword evidence="12" id="KW-0238">DNA-binding</keyword>
<organism evidence="17 18">
    <name type="scientific">Citrobacter murliniae</name>
    <dbReference type="NCBI Taxonomy" id="67829"/>
    <lineage>
        <taxon>Bacteria</taxon>
        <taxon>Pseudomonadati</taxon>
        <taxon>Pseudomonadota</taxon>
        <taxon>Gammaproteobacteria</taxon>
        <taxon>Enterobacterales</taxon>
        <taxon>Enterobacteriaceae</taxon>
        <taxon>Citrobacter</taxon>
        <taxon>Citrobacter freundii complex</taxon>
    </lineage>
</organism>
<comment type="caution">
    <text evidence="15">Lacks conserved residue(s) required for the propagation of feature annotation.</text>
</comment>
<feature type="binding site" evidence="15">
    <location>
        <begin position="350"/>
        <end position="351"/>
    </location>
    <ligand>
        <name>ATP</name>
        <dbReference type="ChEBI" id="CHEBI:30616"/>
    </ligand>
</feature>
<keyword evidence="11" id="KW-0805">Transcription regulation</keyword>
<evidence type="ECO:0000256" key="3">
    <source>
        <dbReference type="ARBA" id="ARBA00016943"/>
    </source>
</evidence>
<comment type="similarity">
    <text evidence="15">Belongs to the carbohydrate kinase PfkB family. Ribokinase subfamily.</text>
</comment>
<feature type="binding site" evidence="15">
    <location>
        <position position="381"/>
    </location>
    <ligand>
        <name>K(+)</name>
        <dbReference type="ChEBI" id="CHEBI:29103"/>
    </ligand>
</feature>
<evidence type="ECO:0000256" key="13">
    <source>
        <dbReference type="ARBA" id="ARBA00023163"/>
    </source>
</evidence>
<feature type="binding site" evidence="15">
    <location>
        <begin position="137"/>
        <end position="141"/>
    </location>
    <ligand>
        <name>substrate</name>
    </ligand>
</feature>
<comment type="function">
    <text evidence="15">Catalyzes the phosphorylation of ribose at O-5 in a reaction requiring ATP and magnesium. The resulting D-ribose-5-phosphate can then be used either for sythesis of nucleotides, histidine, and tryptophan, or as a component of the pentose phosphate pathway.</text>
</comment>
<evidence type="ECO:0000256" key="1">
    <source>
        <dbReference type="ARBA" id="ARBA00005380"/>
    </source>
</evidence>
<dbReference type="InterPro" id="IPR011877">
    <property type="entry name" value="Ribokinase"/>
</dbReference>
<evidence type="ECO:0000256" key="4">
    <source>
        <dbReference type="ARBA" id="ARBA00022679"/>
    </source>
</evidence>
<keyword evidence="13" id="KW-0804">Transcription</keyword>
<dbReference type="Proteomes" id="UP000306790">
    <property type="component" value="Unassembled WGS sequence"/>
</dbReference>
<dbReference type="EC" id="2.7.1.15" evidence="2 15"/>
<name>A0ABY2PVM4_9ENTR</name>
<evidence type="ECO:0000256" key="10">
    <source>
        <dbReference type="ARBA" id="ARBA00022958"/>
    </source>
</evidence>
<comment type="pathway">
    <text evidence="15">Carbohydrate metabolism; D-ribose degradation; D-ribose 5-phosphate from beta-D-ribopyranose: step 2/2.</text>
</comment>
<feature type="binding site" evidence="15">
    <location>
        <position position="345"/>
    </location>
    <ligand>
        <name>K(+)</name>
        <dbReference type="ChEBI" id="CHEBI:29103"/>
    </ligand>
</feature>
<comment type="subcellular location">
    <subcellularLocation>
        <location evidence="15">Cytoplasm</location>
    </subcellularLocation>
</comment>
<keyword evidence="5 15" id="KW-0479">Metal-binding</keyword>